<proteinExistence type="predicted"/>
<keyword evidence="3" id="KW-0050">Antiport</keyword>
<feature type="transmembrane region" description="Helical" evidence="10">
    <location>
        <begin position="216"/>
        <end position="234"/>
    </location>
</feature>
<dbReference type="InterPro" id="IPR006153">
    <property type="entry name" value="Cation/H_exchanger_TM"/>
</dbReference>
<name>I3IQ99_9BACT</name>
<dbReference type="GO" id="GO:0015297">
    <property type="term" value="F:antiporter activity"/>
    <property type="evidence" value="ECO:0007669"/>
    <property type="project" value="UniProtKB-KW"/>
</dbReference>
<dbReference type="OrthoDB" id="9793589at2"/>
<feature type="domain" description="Cation/H+ exchanger transmembrane" evidence="11">
    <location>
        <begin position="17"/>
        <end position="395"/>
    </location>
</feature>
<dbReference type="PANTHER" id="PTHR43562:SF3">
    <property type="entry name" value="SODIUM ION_PROTON EXCHANGER (EUROFUNG)"/>
    <property type="match status" value="1"/>
</dbReference>
<feature type="transmembrane region" description="Helical" evidence="10">
    <location>
        <begin position="6"/>
        <end position="25"/>
    </location>
</feature>
<feature type="transmembrane region" description="Helical" evidence="10">
    <location>
        <begin position="56"/>
        <end position="73"/>
    </location>
</feature>
<evidence type="ECO:0000256" key="6">
    <source>
        <dbReference type="ARBA" id="ARBA00023053"/>
    </source>
</evidence>
<dbReference type="EMBL" id="BAFH01000004">
    <property type="protein sequence ID" value="GAB63894.1"/>
    <property type="molecule type" value="Genomic_DNA"/>
</dbReference>
<keyword evidence="5 10" id="KW-1133">Transmembrane helix</keyword>
<evidence type="ECO:0000256" key="5">
    <source>
        <dbReference type="ARBA" id="ARBA00022989"/>
    </source>
</evidence>
<feature type="transmembrane region" description="Helical" evidence="10">
    <location>
        <begin position="370"/>
        <end position="394"/>
    </location>
</feature>
<feature type="transmembrane region" description="Helical" evidence="10">
    <location>
        <begin position="185"/>
        <end position="204"/>
    </location>
</feature>
<evidence type="ECO:0000259" key="11">
    <source>
        <dbReference type="Pfam" id="PF00999"/>
    </source>
</evidence>
<dbReference type="Gene3D" id="1.20.1530.20">
    <property type="match status" value="1"/>
</dbReference>
<evidence type="ECO:0000256" key="9">
    <source>
        <dbReference type="ARBA" id="ARBA00023201"/>
    </source>
</evidence>
<evidence type="ECO:0000313" key="12">
    <source>
        <dbReference type="EMBL" id="GAB63894.1"/>
    </source>
</evidence>
<evidence type="ECO:0000256" key="8">
    <source>
        <dbReference type="ARBA" id="ARBA00023136"/>
    </source>
</evidence>
<evidence type="ECO:0000256" key="7">
    <source>
        <dbReference type="ARBA" id="ARBA00023065"/>
    </source>
</evidence>
<protein>
    <submittedName>
        <fullName evidence="12">Na+/H+ antiporter</fullName>
    </submittedName>
</protein>
<evidence type="ECO:0000256" key="1">
    <source>
        <dbReference type="ARBA" id="ARBA00004141"/>
    </source>
</evidence>
<feature type="transmembrane region" description="Helical" evidence="10">
    <location>
        <begin position="85"/>
        <end position="106"/>
    </location>
</feature>
<feature type="transmembrane region" description="Helical" evidence="10">
    <location>
        <begin position="112"/>
        <end position="137"/>
    </location>
</feature>
<feature type="transmembrane region" description="Helical" evidence="10">
    <location>
        <begin position="149"/>
        <end position="173"/>
    </location>
</feature>
<dbReference type="GO" id="GO:0006814">
    <property type="term" value="P:sodium ion transport"/>
    <property type="evidence" value="ECO:0007669"/>
    <property type="project" value="UniProtKB-KW"/>
</dbReference>
<reference evidence="12 13" key="1">
    <citation type="journal article" date="2012" name="FEBS Lett.">
        <title>Anammox organism KSU-1 expresses a NirK-type copper-containing nitrite reductase instead of a NirS-type with cytochrome cd1.</title>
        <authorList>
            <person name="Hira D."/>
            <person name="Toh H."/>
            <person name="Migita C.T."/>
            <person name="Okubo H."/>
            <person name="Nishiyama T."/>
            <person name="Hattori M."/>
            <person name="Furukawa K."/>
            <person name="Fujii T."/>
        </authorList>
    </citation>
    <scope>NUCLEOTIDE SEQUENCE [LARGE SCALE GENOMIC DNA]</scope>
</reference>
<keyword evidence="7" id="KW-0406">Ion transport</keyword>
<comment type="caution">
    <text evidence="12">The sequence shown here is derived from an EMBL/GenBank/DDBJ whole genome shotgun (WGS) entry which is preliminary data.</text>
</comment>
<keyword evidence="2" id="KW-0813">Transport</keyword>
<keyword evidence="8 10" id="KW-0472">Membrane</keyword>
<dbReference type="PANTHER" id="PTHR43562">
    <property type="entry name" value="NAPA-TYPE SODIUM/HYDROGEN ANTIPORTER"/>
    <property type="match status" value="1"/>
</dbReference>
<keyword evidence="4 10" id="KW-0812">Transmembrane</keyword>
<dbReference type="InterPro" id="IPR038770">
    <property type="entry name" value="Na+/solute_symporter_sf"/>
</dbReference>
<dbReference type="STRING" id="247490.KSU1_D0585"/>
<keyword evidence="9" id="KW-0739">Sodium transport</keyword>
<dbReference type="GO" id="GO:1902600">
    <property type="term" value="P:proton transmembrane transport"/>
    <property type="evidence" value="ECO:0007669"/>
    <property type="project" value="InterPro"/>
</dbReference>
<dbReference type="Pfam" id="PF00999">
    <property type="entry name" value="Na_H_Exchanger"/>
    <property type="match status" value="1"/>
</dbReference>
<dbReference type="Proteomes" id="UP000002985">
    <property type="component" value="Unassembled WGS sequence"/>
</dbReference>
<gene>
    <name evidence="12" type="ORF">KSU1_D0585</name>
</gene>
<evidence type="ECO:0000256" key="10">
    <source>
        <dbReference type="SAM" id="Phobius"/>
    </source>
</evidence>
<keyword evidence="13" id="KW-1185">Reference proteome</keyword>
<accession>I3IQ99</accession>
<dbReference type="AlphaFoldDB" id="I3IQ99"/>
<dbReference type="GO" id="GO:0016020">
    <property type="term" value="C:membrane"/>
    <property type="evidence" value="ECO:0007669"/>
    <property type="project" value="UniProtKB-SubCell"/>
</dbReference>
<feature type="transmembrane region" description="Helical" evidence="10">
    <location>
        <begin position="280"/>
        <end position="299"/>
    </location>
</feature>
<evidence type="ECO:0000256" key="2">
    <source>
        <dbReference type="ARBA" id="ARBA00022448"/>
    </source>
</evidence>
<comment type="subcellular location">
    <subcellularLocation>
        <location evidence="1">Membrane</location>
        <topology evidence="1">Multi-pass membrane protein</topology>
    </subcellularLocation>
</comment>
<dbReference type="eggNOG" id="COG0475">
    <property type="taxonomic scope" value="Bacteria"/>
</dbReference>
<evidence type="ECO:0000313" key="13">
    <source>
        <dbReference type="Proteomes" id="UP000002985"/>
    </source>
</evidence>
<evidence type="ECO:0000256" key="3">
    <source>
        <dbReference type="ARBA" id="ARBA00022449"/>
    </source>
</evidence>
<sequence length="398" mass="42688">MEVAEFFLKFLIILVSAKCFAEMFAFLRLPAVLGEVIAGIIIGPSLLGIIQVDATLYLLAEIGILLLLFEVGLETDVGQVVKVGVQSFLVAITGVVAPAVAGFWISKYIFHLPLLVSLFIGGTIVATSIGITIRVLVDIKKHQTKTAKIVLGAAVLDDIIGVVILAILYDFAVKGEVRVMDVSKVLGFIAVFLLLAPVITKLLVPLISKLSSGSKTNGMIPTIIISLILVLAIISHKIGAPGILGSFAAGIALARRFFLPLGSTIDHYSHGMAEKIEKHMKPIIDLFVPVFFVVVGASMNLKVIDFTSVTFWQMAGLLTIIAIVTKMISGLWVKGGLKTKLSTGLAMIPRGEVGLIFAEVGKKSGIFDDLIYAIIVFIVALTTLFAPILLRFFMKGEE</sequence>
<organism evidence="12 13">
    <name type="scientific">Candidatus Jettenia caeni</name>
    <dbReference type="NCBI Taxonomy" id="247490"/>
    <lineage>
        <taxon>Bacteria</taxon>
        <taxon>Pseudomonadati</taxon>
        <taxon>Planctomycetota</taxon>
        <taxon>Candidatus Brocadiia</taxon>
        <taxon>Candidatus Brocadiales</taxon>
        <taxon>Candidatus Brocadiaceae</taxon>
        <taxon>Candidatus Jettenia</taxon>
    </lineage>
</organism>
<keyword evidence="6" id="KW-0915">Sodium</keyword>
<feature type="transmembrane region" description="Helical" evidence="10">
    <location>
        <begin position="311"/>
        <end position="333"/>
    </location>
</feature>
<evidence type="ECO:0000256" key="4">
    <source>
        <dbReference type="ARBA" id="ARBA00022692"/>
    </source>
</evidence>